<evidence type="ECO:0000313" key="4">
    <source>
        <dbReference type="EMBL" id="ACZ39439.1"/>
    </source>
</evidence>
<comment type="similarity">
    <text evidence="1">Belongs to the methylmalonyl-CoA epimerase family.</text>
</comment>
<evidence type="ECO:0000256" key="2">
    <source>
        <dbReference type="ARBA" id="ARBA00022723"/>
    </source>
</evidence>
<name>D1C5C2_SPHTD</name>
<dbReference type="InterPro" id="IPR037523">
    <property type="entry name" value="VOC_core"/>
</dbReference>
<dbReference type="InterPro" id="IPR017515">
    <property type="entry name" value="MeMalonyl-CoA_epimerase"/>
</dbReference>
<evidence type="ECO:0000256" key="1">
    <source>
        <dbReference type="ARBA" id="ARBA00009308"/>
    </source>
</evidence>
<keyword evidence="2" id="KW-0479">Metal-binding</keyword>
<dbReference type="CDD" id="cd07249">
    <property type="entry name" value="MMCE"/>
    <property type="match status" value="1"/>
</dbReference>
<dbReference type="NCBIfam" id="TIGR03081">
    <property type="entry name" value="metmalonyl_epim"/>
    <property type="match status" value="1"/>
</dbReference>
<reference evidence="5" key="1">
    <citation type="submission" date="2009-11" db="EMBL/GenBank/DDBJ databases">
        <title>The complete chromosome 1 of Sphaerobacter thermophilus DSM 20745.</title>
        <authorList>
            <person name="Lucas S."/>
            <person name="Copeland A."/>
            <person name="Lapidus A."/>
            <person name="Glavina del Rio T."/>
            <person name="Dalin E."/>
            <person name="Tice H."/>
            <person name="Bruce D."/>
            <person name="Goodwin L."/>
            <person name="Pitluck S."/>
            <person name="Kyrpides N."/>
            <person name="Mavromatis K."/>
            <person name="Ivanova N."/>
            <person name="Mikhailova N."/>
            <person name="LaButti K.M."/>
            <person name="Clum A."/>
            <person name="Sun H.I."/>
            <person name="Brettin T."/>
            <person name="Detter J.C."/>
            <person name="Han C."/>
            <person name="Larimer F."/>
            <person name="Land M."/>
            <person name="Hauser L."/>
            <person name="Markowitz V."/>
            <person name="Cheng J.F."/>
            <person name="Hugenholtz P."/>
            <person name="Woyke T."/>
            <person name="Wu D."/>
            <person name="Steenblock K."/>
            <person name="Schneider S."/>
            <person name="Pukall R."/>
            <person name="Goeker M."/>
            <person name="Klenk H.P."/>
            <person name="Eisen J.A."/>
        </authorList>
    </citation>
    <scope>NUCLEOTIDE SEQUENCE [LARGE SCALE GENOMIC DNA]</scope>
    <source>
        <strain evidence="5">ATCC 49802 / DSM 20745 / S 6022</strain>
    </source>
</reference>
<dbReference type="EMBL" id="CP001823">
    <property type="protein sequence ID" value="ACZ39439.1"/>
    <property type="molecule type" value="Genomic_DNA"/>
</dbReference>
<dbReference type="Pfam" id="PF13669">
    <property type="entry name" value="Glyoxalase_4"/>
    <property type="match status" value="1"/>
</dbReference>
<evidence type="ECO:0000313" key="5">
    <source>
        <dbReference type="Proteomes" id="UP000002027"/>
    </source>
</evidence>
<evidence type="ECO:0000259" key="3">
    <source>
        <dbReference type="PROSITE" id="PS51819"/>
    </source>
</evidence>
<dbReference type="Proteomes" id="UP000002027">
    <property type="component" value="Chromosome 1"/>
</dbReference>
<dbReference type="STRING" id="479434.Sthe_2009"/>
<dbReference type="AlphaFoldDB" id="D1C5C2"/>
<dbReference type="InterPro" id="IPR029068">
    <property type="entry name" value="Glyas_Bleomycin-R_OHBP_Dase"/>
</dbReference>
<dbReference type="Gene3D" id="3.10.180.10">
    <property type="entry name" value="2,3-Dihydroxybiphenyl 1,2-Dioxygenase, domain 1"/>
    <property type="match status" value="1"/>
</dbReference>
<keyword evidence="5" id="KW-1185">Reference proteome</keyword>
<dbReference type="PROSITE" id="PS51819">
    <property type="entry name" value="VOC"/>
    <property type="match status" value="1"/>
</dbReference>
<dbReference type="GO" id="GO:0046872">
    <property type="term" value="F:metal ion binding"/>
    <property type="evidence" value="ECO:0007669"/>
    <property type="project" value="UniProtKB-KW"/>
</dbReference>
<dbReference type="KEGG" id="sti:Sthe_2009"/>
<feature type="domain" description="VOC" evidence="3">
    <location>
        <begin position="10"/>
        <end position="137"/>
    </location>
</feature>
<protein>
    <submittedName>
        <fullName evidence="4">Methylmalonyl-CoA epimerase</fullName>
    </submittedName>
</protein>
<dbReference type="HOGENOM" id="CLU_046006_5_2_0"/>
<gene>
    <name evidence="4" type="ordered locus">Sthe_2009</name>
</gene>
<dbReference type="SUPFAM" id="SSF54593">
    <property type="entry name" value="Glyoxalase/Bleomycin resistance protein/Dihydroxybiphenyl dioxygenase"/>
    <property type="match status" value="1"/>
</dbReference>
<dbReference type="GO" id="GO:0046491">
    <property type="term" value="P:L-methylmalonyl-CoA metabolic process"/>
    <property type="evidence" value="ECO:0007669"/>
    <property type="project" value="TreeGrafter"/>
</dbReference>
<dbReference type="InterPro" id="IPR051785">
    <property type="entry name" value="MMCE/EMCE_epimerase"/>
</dbReference>
<dbReference type="eggNOG" id="COG0346">
    <property type="taxonomic scope" value="Bacteria"/>
</dbReference>
<dbReference type="FunCoup" id="D1C5C2">
    <property type="interactions" value="234"/>
</dbReference>
<reference evidence="4 5" key="2">
    <citation type="journal article" date="2010" name="Stand. Genomic Sci.">
        <title>Complete genome sequence of Desulfohalobium retbaense type strain (HR(100)).</title>
        <authorList>
            <person name="Spring S."/>
            <person name="Nolan M."/>
            <person name="Lapidus A."/>
            <person name="Glavina Del Rio T."/>
            <person name="Copeland A."/>
            <person name="Tice H."/>
            <person name="Cheng J.F."/>
            <person name="Lucas S."/>
            <person name="Land M."/>
            <person name="Chen F."/>
            <person name="Bruce D."/>
            <person name="Goodwin L."/>
            <person name="Pitluck S."/>
            <person name="Ivanova N."/>
            <person name="Mavromatis K."/>
            <person name="Mikhailova N."/>
            <person name="Pati A."/>
            <person name="Chen A."/>
            <person name="Palaniappan K."/>
            <person name="Hauser L."/>
            <person name="Chang Y.J."/>
            <person name="Jeffries C.D."/>
            <person name="Munk C."/>
            <person name="Kiss H."/>
            <person name="Chain P."/>
            <person name="Han C."/>
            <person name="Brettin T."/>
            <person name="Detter J.C."/>
            <person name="Schuler E."/>
            <person name="Goker M."/>
            <person name="Rohde M."/>
            <person name="Bristow J."/>
            <person name="Eisen J.A."/>
            <person name="Markowitz V."/>
            <person name="Hugenholtz P."/>
            <person name="Kyrpides N.C."/>
            <person name="Klenk H.P."/>
        </authorList>
    </citation>
    <scope>NUCLEOTIDE SEQUENCE [LARGE SCALE GENOMIC DNA]</scope>
    <source>
        <strain evidence="5">ATCC 49802 / DSM 20745 / S 6022</strain>
    </source>
</reference>
<accession>D1C5C2</accession>
<dbReference type="PANTHER" id="PTHR43048:SF3">
    <property type="entry name" value="METHYLMALONYL-COA EPIMERASE, MITOCHONDRIAL"/>
    <property type="match status" value="1"/>
</dbReference>
<dbReference type="PANTHER" id="PTHR43048">
    <property type="entry name" value="METHYLMALONYL-COA EPIMERASE"/>
    <property type="match status" value="1"/>
</dbReference>
<dbReference type="RefSeq" id="WP_012872485.1">
    <property type="nucleotide sequence ID" value="NC_013523.1"/>
</dbReference>
<dbReference type="GO" id="GO:0004493">
    <property type="term" value="F:methylmalonyl-CoA epimerase activity"/>
    <property type="evidence" value="ECO:0007669"/>
    <property type="project" value="TreeGrafter"/>
</dbReference>
<proteinExistence type="inferred from homology"/>
<dbReference type="OrthoDB" id="9788468at2"/>
<dbReference type="InParanoid" id="D1C5C2"/>
<organism evidence="4 5">
    <name type="scientific">Sphaerobacter thermophilus (strain ATCC 49802 / DSM 20745 / KCCM 41009 / NCIMB 13125 / S 6022)</name>
    <dbReference type="NCBI Taxonomy" id="479434"/>
    <lineage>
        <taxon>Bacteria</taxon>
        <taxon>Pseudomonadati</taxon>
        <taxon>Thermomicrobiota</taxon>
        <taxon>Thermomicrobia</taxon>
        <taxon>Sphaerobacterales</taxon>
        <taxon>Sphaerobacterineae</taxon>
        <taxon>Sphaerobacteraceae</taxon>
        <taxon>Sphaerobacter</taxon>
    </lineage>
</organism>
<sequence length="138" mass="15018">MIPEVLGQPALHHVGIVVHDLEAAVARYRTLGFGEPEVFDVADQGVRVASFHAGPGYVELLTPTIPDTGVARFLEARGDGMHHVAFGVRDLDGTLRRLAEAGIELIDAEPRRGIHDWRIAFLHPRSCGGVLVELVEVE</sequence>